<accession>A0A9W6Z5C3</accession>
<dbReference type="AlphaFoldDB" id="A0A9W6Z5C3"/>
<organism evidence="1 2">
    <name type="scientific">Ambrosiozyma monospora</name>
    <name type="common">Yeast</name>
    <name type="synonym">Endomycopsis monosporus</name>
    <dbReference type="NCBI Taxonomy" id="43982"/>
    <lineage>
        <taxon>Eukaryota</taxon>
        <taxon>Fungi</taxon>
        <taxon>Dikarya</taxon>
        <taxon>Ascomycota</taxon>
        <taxon>Saccharomycotina</taxon>
        <taxon>Pichiomycetes</taxon>
        <taxon>Pichiales</taxon>
        <taxon>Pichiaceae</taxon>
        <taxon>Ambrosiozyma</taxon>
    </lineage>
</organism>
<name>A0A9W6Z5C3_AMBMO</name>
<reference evidence="1" key="1">
    <citation type="submission" date="2023-04" db="EMBL/GenBank/DDBJ databases">
        <title>Ambrosiozyma monospora NBRC 1965.</title>
        <authorList>
            <person name="Ichikawa N."/>
            <person name="Sato H."/>
            <person name="Tonouchi N."/>
        </authorList>
    </citation>
    <scope>NUCLEOTIDE SEQUENCE</scope>
    <source>
        <strain evidence="1">NBRC 1965</strain>
    </source>
</reference>
<protein>
    <submittedName>
        <fullName evidence="1">Unnamed protein product</fullName>
    </submittedName>
</protein>
<gene>
    <name evidence="1" type="ORF">Amon01_000686100</name>
</gene>
<proteinExistence type="predicted"/>
<evidence type="ECO:0000313" key="1">
    <source>
        <dbReference type="EMBL" id="GMG46290.1"/>
    </source>
</evidence>
<dbReference type="EMBL" id="BSXU01004656">
    <property type="protein sequence ID" value="GMG46290.1"/>
    <property type="molecule type" value="Genomic_DNA"/>
</dbReference>
<dbReference type="Proteomes" id="UP001165063">
    <property type="component" value="Unassembled WGS sequence"/>
</dbReference>
<keyword evidence="2" id="KW-1185">Reference proteome</keyword>
<comment type="caution">
    <text evidence="1">The sequence shown here is derived from an EMBL/GenBank/DDBJ whole genome shotgun (WGS) entry which is preliminary data.</text>
</comment>
<evidence type="ECO:0000313" key="2">
    <source>
        <dbReference type="Proteomes" id="UP001165063"/>
    </source>
</evidence>
<sequence length="119" mass="14191">MTEIQDSNNLPKIQEVNYHKPYINALPYPTNARGINEIVIVEHLPETHKHRRFYRRFNRYKFFGGFFHRGMGLRSKTILSEETSWDSNEPIPTMKTVAFRYYPNTQEQECQSESVMSFL</sequence>